<comment type="caution">
    <text evidence="5">The sequence shown here is derived from an EMBL/GenBank/DDBJ whole genome shotgun (WGS) entry which is preliminary data.</text>
</comment>
<dbReference type="PANTHER" id="PTHR43034:SF2">
    <property type="entry name" value="ION-TRANSLOCATING OXIDOREDUCTASE COMPLEX SUBUNIT C"/>
    <property type="match status" value="1"/>
</dbReference>
<dbReference type="EMBL" id="RQHV01000007">
    <property type="protein sequence ID" value="TGN14356.1"/>
    <property type="molecule type" value="Genomic_DNA"/>
</dbReference>
<keyword evidence="2" id="KW-0408">Iron</keyword>
<sequence length="386" mass="44467">MFFPRLPRTFTRKFHKAENKRERTIQGSFLIAVPSGSKITEIYPKRVSLGEVLIDSGALRILAPVNGVATLTEDGTHFQIKQDGVWKTSSPFQNRNYSFAEVLEKFVEGALASLDFPNLSLLKLFSSFSPEDHFKIVISPFTRYNHLSFDEMILTEMKEPLDLFLLLLKSTFPKAEILSHIDSGKIPYSHPLGIPEFFIHKTTGENIPFVNEQIQNNRILFLGPETIYHILRSLYYDEPFTRRHLSVCLVDKKGRMDTESRQFLLTNGQSLDFIRQNNDKRYKVASFQSMFDSVNALDINSLGNFNIYEHYLLLLYERLPVVRNEFACIDCNECNTYCPTNANPFALVKKRFEDFEKESCIECGICTVYCPSGIDIRSRIIEVKGF</sequence>
<feature type="domain" description="4Fe-4S ferredoxin-type" evidence="4">
    <location>
        <begin position="318"/>
        <end position="348"/>
    </location>
</feature>
<dbReference type="Gene3D" id="3.30.70.20">
    <property type="match status" value="1"/>
</dbReference>
<evidence type="ECO:0000256" key="2">
    <source>
        <dbReference type="ARBA" id="ARBA00023004"/>
    </source>
</evidence>
<evidence type="ECO:0000259" key="4">
    <source>
        <dbReference type="PROSITE" id="PS51379"/>
    </source>
</evidence>
<name>A0A4R9LUU7_9LEPT</name>
<protein>
    <submittedName>
        <fullName evidence="5">Oxidoreductase</fullName>
    </submittedName>
</protein>
<dbReference type="InterPro" id="IPR017900">
    <property type="entry name" value="4Fe4S_Fe_S_CS"/>
</dbReference>
<dbReference type="InterPro" id="IPR017896">
    <property type="entry name" value="4Fe4S_Fe-S-bd"/>
</dbReference>
<evidence type="ECO:0000313" key="6">
    <source>
        <dbReference type="Proteomes" id="UP000298264"/>
    </source>
</evidence>
<organism evidence="5 6">
    <name type="scientific">Leptospira ilyithenensis</name>
    <dbReference type="NCBI Taxonomy" id="2484901"/>
    <lineage>
        <taxon>Bacteria</taxon>
        <taxon>Pseudomonadati</taxon>
        <taxon>Spirochaetota</taxon>
        <taxon>Spirochaetia</taxon>
        <taxon>Leptospirales</taxon>
        <taxon>Leptospiraceae</taxon>
        <taxon>Leptospira</taxon>
    </lineage>
</organism>
<dbReference type="AlphaFoldDB" id="A0A4R9LUU7"/>
<dbReference type="OrthoDB" id="9767754at2"/>
<dbReference type="PANTHER" id="PTHR43034">
    <property type="entry name" value="ION-TRANSLOCATING OXIDOREDUCTASE COMPLEX SUBUNIT C"/>
    <property type="match status" value="1"/>
</dbReference>
<gene>
    <name evidence="5" type="ORF">EHS11_02475</name>
</gene>
<dbReference type="PROSITE" id="PS00198">
    <property type="entry name" value="4FE4S_FER_1"/>
    <property type="match status" value="1"/>
</dbReference>
<reference evidence="5" key="1">
    <citation type="journal article" date="2019" name="PLoS Negl. Trop. Dis.">
        <title>Revisiting the worldwide diversity of Leptospira species in the environment.</title>
        <authorList>
            <person name="Vincent A.T."/>
            <person name="Schiettekatte O."/>
            <person name="Bourhy P."/>
            <person name="Veyrier F.J."/>
            <person name="Picardeau M."/>
        </authorList>
    </citation>
    <scope>NUCLEOTIDE SEQUENCE [LARGE SCALE GENOMIC DNA]</scope>
    <source>
        <strain evidence="5">201400974</strain>
    </source>
</reference>
<feature type="domain" description="4Fe-4S ferredoxin-type" evidence="4">
    <location>
        <begin position="350"/>
        <end position="379"/>
    </location>
</feature>
<evidence type="ECO:0000256" key="3">
    <source>
        <dbReference type="ARBA" id="ARBA00023014"/>
    </source>
</evidence>
<dbReference type="Proteomes" id="UP000298264">
    <property type="component" value="Unassembled WGS sequence"/>
</dbReference>
<dbReference type="InterPro" id="IPR010208">
    <property type="entry name" value="Ion_transpt_RnfC/RsxC"/>
</dbReference>
<proteinExistence type="predicted"/>
<keyword evidence="1" id="KW-0479">Metal-binding</keyword>
<dbReference type="GO" id="GO:0016020">
    <property type="term" value="C:membrane"/>
    <property type="evidence" value="ECO:0007669"/>
    <property type="project" value="InterPro"/>
</dbReference>
<dbReference type="PROSITE" id="PS51379">
    <property type="entry name" value="4FE4S_FER_2"/>
    <property type="match status" value="2"/>
</dbReference>
<dbReference type="GO" id="GO:0051539">
    <property type="term" value="F:4 iron, 4 sulfur cluster binding"/>
    <property type="evidence" value="ECO:0007669"/>
    <property type="project" value="InterPro"/>
</dbReference>
<keyword evidence="6" id="KW-1185">Reference proteome</keyword>
<dbReference type="SUPFAM" id="SSF46548">
    <property type="entry name" value="alpha-helical ferredoxin"/>
    <property type="match status" value="1"/>
</dbReference>
<dbReference type="GO" id="GO:0009055">
    <property type="term" value="F:electron transfer activity"/>
    <property type="evidence" value="ECO:0007669"/>
    <property type="project" value="InterPro"/>
</dbReference>
<evidence type="ECO:0000313" key="5">
    <source>
        <dbReference type="EMBL" id="TGN14356.1"/>
    </source>
</evidence>
<evidence type="ECO:0000256" key="1">
    <source>
        <dbReference type="ARBA" id="ARBA00022723"/>
    </source>
</evidence>
<keyword evidence="3" id="KW-0411">Iron-sulfur</keyword>
<dbReference type="RefSeq" id="WP_135762835.1">
    <property type="nucleotide sequence ID" value="NZ_RQHV01000007.1"/>
</dbReference>
<dbReference type="GO" id="GO:0046872">
    <property type="term" value="F:metal ion binding"/>
    <property type="evidence" value="ECO:0007669"/>
    <property type="project" value="UniProtKB-KW"/>
</dbReference>
<accession>A0A4R9LUU7</accession>
<dbReference type="Pfam" id="PF13237">
    <property type="entry name" value="Fer4_10"/>
    <property type="match status" value="1"/>
</dbReference>